<evidence type="ECO:0000313" key="7">
    <source>
        <dbReference type="Proteomes" id="UP000184532"/>
    </source>
</evidence>
<dbReference type="InterPro" id="IPR013766">
    <property type="entry name" value="Thioredoxin_domain"/>
</dbReference>
<dbReference type="AlphaFoldDB" id="A0A1M5IK45"/>
<organism evidence="6 7">
    <name type="scientific">Flagellimonas flava</name>
    <dbReference type="NCBI Taxonomy" id="570519"/>
    <lineage>
        <taxon>Bacteria</taxon>
        <taxon>Pseudomonadati</taxon>
        <taxon>Bacteroidota</taxon>
        <taxon>Flavobacteriia</taxon>
        <taxon>Flavobacteriales</taxon>
        <taxon>Flavobacteriaceae</taxon>
        <taxon>Flagellimonas</taxon>
    </lineage>
</organism>
<sequence length="330" mass="37812">MKKIIFWIITLLIISCSEKVKPEFSLNGTTNGFEDGTTIYLAVGNNVIDSTSVQNNSFVFKTKLSNYPAQVILRTSDFSQYRFLWVEDNPMTFDATKTDFRNATVSGSAPEKLSYKLFQEIDSLPRQERTEKEKEFVRDNPNSVVSAYILSVYSNAWGKETTQELFNKFSKENKNSGYGEKIQRYIELNKELKVGEQFADFEMGNQNDIPKKLSDVQGKIILLEFWASWCGPCRKENPNLVKTYEEYNPKGFEIFAVSLDEKKEDWIKAIENDGLKWEHVSDLKGRANEASLIYGVNGIPDNFLISENGDIIARDLYGEKLNQKLAELLN</sequence>
<gene>
    <name evidence="6" type="ORF">SAMN04488116_0759</name>
</gene>
<feature type="domain" description="Thioredoxin" evidence="5">
    <location>
        <begin position="192"/>
        <end position="330"/>
    </location>
</feature>
<protein>
    <submittedName>
        <fullName evidence="6">Peroxiredoxin</fullName>
    </submittedName>
</protein>
<keyword evidence="2" id="KW-0201">Cytochrome c-type biogenesis</keyword>
<dbReference type="STRING" id="570519.SAMN04488116_0759"/>
<dbReference type="GO" id="GO:0016209">
    <property type="term" value="F:antioxidant activity"/>
    <property type="evidence" value="ECO:0007669"/>
    <property type="project" value="InterPro"/>
</dbReference>
<keyword evidence="4" id="KW-0676">Redox-active center</keyword>
<proteinExistence type="predicted"/>
<evidence type="ECO:0000256" key="3">
    <source>
        <dbReference type="ARBA" id="ARBA00023157"/>
    </source>
</evidence>
<dbReference type="PROSITE" id="PS00194">
    <property type="entry name" value="THIOREDOXIN_1"/>
    <property type="match status" value="1"/>
</dbReference>
<dbReference type="PROSITE" id="PS51352">
    <property type="entry name" value="THIOREDOXIN_2"/>
    <property type="match status" value="1"/>
</dbReference>
<dbReference type="PANTHER" id="PTHR42852">
    <property type="entry name" value="THIOL:DISULFIDE INTERCHANGE PROTEIN DSBE"/>
    <property type="match status" value="1"/>
</dbReference>
<keyword evidence="7" id="KW-1185">Reference proteome</keyword>
<dbReference type="InterPro" id="IPR000866">
    <property type="entry name" value="AhpC/TSA"/>
</dbReference>
<dbReference type="InterPro" id="IPR025380">
    <property type="entry name" value="DUF4369"/>
</dbReference>
<evidence type="ECO:0000313" key="6">
    <source>
        <dbReference type="EMBL" id="SHG28615.1"/>
    </source>
</evidence>
<dbReference type="CDD" id="cd02966">
    <property type="entry name" value="TlpA_like_family"/>
    <property type="match status" value="1"/>
</dbReference>
<dbReference type="GO" id="GO:0030313">
    <property type="term" value="C:cell envelope"/>
    <property type="evidence" value="ECO:0007669"/>
    <property type="project" value="UniProtKB-SubCell"/>
</dbReference>
<comment type="subcellular location">
    <subcellularLocation>
        <location evidence="1">Cell envelope</location>
    </subcellularLocation>
</comment>
<dbReference type="PROSITE" id="PS51257">
    <property type="entry name" value="PROKAR_LIPOPROTEIN"/>
    <property type="match status" value="1"/>
</dbReference>
<dbReference type="InterPro" id="IPR036249">
    <property type="entry name" value="Thioredoxin-like_sf"/>
</dbReference>
<dbReference type="OrthoDB" id="1069091at2"/>
<dbReference type="Gene3D" id="3.40.30.10">
    <property type="entry name" value="Glutaredoxin"/>
    <property type="match status" value="1"/>
</dbReference>
<dbReference type="InterPro" id="IPR050553">
    <property type="entry name" value="Thioredoxin_ResA/DsbE_sf"/>
</dbReference>
<evidence type="ECO:0000259" key="5">
    <source>
        <dbReference type="PROSITE" id="PS51352"/>
    </source>
</evidence>
<evidence type="ECO:0000256" key="1">
    <source>
        <dbReference type="ARBA" id="ARBA00004196"/>
    </source>
</evidence>
<dbReference type="Proteomes" id="UP000184532">
    <property type="component" value="Unassembled WGS sequence"/>
</dbReference>
<reference evidence="7" key="1">
    <citation type="submission" date="2016-11" db="EMBL/GenBank/DDBJ databases">
        <authorList>
            <person name="Varghese N."/>
            <person name="Submissions S."/>
        </authorList>
    </citation>
    <scope>NUCLEOTIDE SEQUENCE [LARGE SCALE GENOMIC DNA]</scope>
    <source>
        <strain evidence="7">DSM 22638</strain>
    </source>
</reference>
<dbReference type="RefSeq" id="WP_073176545.1">
    <property type="nucleotide sequence ID" value="NZ_FQWL01000001.1"/>
</dbReference>
<dbReference type="GO" id="GO:0016491">
    <property type="term" value="F:oxidoreductase activity"/>
    <property type="evidence" value="ECO:0007669"/>
    <property type="project" value="InterPro"/>
</dbReference>
<dbReference type="Pfam" id="PF14289">
    <property type="entry name" value="DUF4369"/>
    <property type="match status" value="1"/>
</dbReference>
<dbReference type="InterPro" id="IPR017937">
    <property type="entry name" value="Thioredoxin_CS"/>
</dbReference>
<accession>A0A1M5IK45</accession>
<evidence type="ECO:0000256" key="2">
    <source>
        <dbReference type="ARBA" id="ARBA00022748"/>
    </source>
</evidence>
<keyword evidence="3" id="KW-1015">Disulfide bond</keyword>
<dbReference type="PANTHER" id="PTHR42852:SF6">
    <property type="entry name" value="THIOL:DISULFIDE INTERCHANGE PROTEIN DSBE"/>
    <property type="match status" value="1"/>
</dbReference>
<dbReference type="GO" id="GO:0017004">
    <property type="term" value="P:cytochrome complex assembly"/>
    <property type="evidence" value="ECO:0007669"/>
    <property type="project" value="UniProtKB-KW"/>
</dbReference>
<evidence type="ECO:0000256" key="4">
    <source>
        <dbReference type="ARBA" id="ARBA00023284"/>
    </source>
</evidence>
<dbReference type="Pfam" id="PF00578">
    <property type="entry name" value="AhpC-TSA"/>
    <property type="match status" value="1"/>
</dbReference>
<dbReference type="EMBL" id="FQWL01000001">
    <property type="protein sequence ID" value="SHG28615.1"/>
    <property type="molecule type" value="Genomic_DNA"/>
</dbReference>
<name>A0A1M5IK45_9FLAO</name>
<dbReference type="SUPFAM" id="SSF52833">
    <property type="entry name" value="Thioredoxin-like"/>
    <property type="match status" value="1"/>
</dbReference>